<feature type="signal peptide" evidence="1">
    <location>
        <begin position="1"/>
        <end position="22"/>
    </location>
</feature>
<evidence type="ECO:0000313" key="2">
    <source>
        <dbReference type="EMBL" id="OUM87817.1"/>
    </source>
</evidence>
<accession>A0A1Y3PNT3</accession>
<proteinExistence type="predicted"/>
<dbReference type="PROSITE" id="PS51257">
    <property type="entry name" value="PROKAR_LIPOPROTEIN"/>
    <property type="match status" value="1"/>
</dbReference>
<organism evidence="2 3">
    <name type="scientific">Bacillus thermozeamaize</name>
    <dbReference type="NCBI Taxonomy" id="230954"/>
    <lineage>
        <taxon>Bacteria</taxon>
        <taxon>Bacillati</taxon>
        <taxon>Bacillota</taxon>
        <taxon>Bacilli</taxon>
        <taxon>Bacillales</taxon>
        <taxon>Bacillaceae</taxon>
        <taxon>Bacillus</taxon>
    </lineage>
</organism>
<comment type="caution">
    <text evidence="2">The sequence shown here is derived from an EMBL/GenBank/DDBJ whole genome shotgun (WGS) entry which is preliminary data.</text>
</comment>
<gene>
    <name evidence="2" type="ORF">BAA01_14530</name>
</gene>
<keyword evidence="1" id="KW-0732">Signal</keyword>
<name>A0A1Y3PNT3_9BACI</name>
<dbReference type="AlphaFoldDB" id="A0A1Y3PNT3"/>
<sequence>MKRRLVLPAAALALAVSCAACASSREPEFPPGKSHVTLAPGVTVAHSVMEATKTTKIEDLGYREISEAEFLYLRYVRTGTSTPPSPSDASYVYREYAFVGEIGGGLRVKAGIIARVVPLQMGHHTVYVFDEVYEDMAELSSVPEGAFAVRRNYVKAFVENHNTLQVAVGGYAELTAEDGIVRERRHFSALHQWRA</sequence>
<reference evidence="3" key="1">
    <citation type="submission" date="2016-06" db="EMBL/GenBank/DDBJ databases">
        <authorList>
            <person name="Nascimento L."/>
            <person name="Pereira R.V."/>
            <person name="Martins L.F."/>
            <person name="Quaggio R.B."/>
            <person name="Silva A.M."/>
            <person name="Setubal J.C."/>
        </authorList>
    </citation>
    <scope>NUCLEOTIDE SEQUENCE [LARGE SCALE GENOMIC DNA]</scope>
</reference>
<dbReference type="EMBL" id="LZRT01000069">
    <property type="protein sequence ID" value="OUM87817.1"/>
    <property type="molecule type" value="Genomic_DNA"/>
</dbReference>
<evidence type="ECO:0000313" key="3">
    <source>
        <dbReference type="Proteomes" id="UP000196475"/>
    </source>
</evidence>
<protein>
    <recommendedName>
        <fullName evidence="4">Lipoprotein</fullName>
    </recommendedName>
</protein>
<feature type="chain" id="PRO_5012486285" description="Lipoprotein" evidence="1">
    <location>
        <begin position="23"/>
        <end position="195"/>
    </location>
</feature>
<evidence type="ECO:0000256" key="1">
    <source>
        <dbReference type="SAM" id="SignalP"/>
    </source>
</evidence>
<dbReference type="Proteomes" id="UP000196475">
    <property type="component" value="Unassembled WGS sequence"/>
</dbReference>
<evidence type="ECO:0008006" key="4">
    <source>
        <dbReference type="Google" id="ProtNLM"/>
    </source>
</evidence>